<feature type="repeat" description="WD" evidence="3">
    <location>
        <begin position="262"/>
        <end position="296"/>
    </location>
</feature>
<dbReference type="InterPro" id="IPR036322">
    <property type="entry name" value="WD40_repeat_dom_sf"/>
</dbReference>
<feature type="repeat" description="WD" evidence="3">
    <location>
        <begin position="60"/>
        <end position="101"/>
    </location>
</feature>
<dbReference type="EMBL" id="KN836074">
    <property type="protein sequence ID" value="KIK32933.1"/>
    <property type="molecule type" value="Genomic_DNA"/>
</dbReference>
<keyword evidence="6" id="KW-1185">Reference proteome</keyword>
<dbReference type="InParanoid" id="A0A0D0ALY7"/>
<dbReference type="PANTHER" id="PTHR19879:SF9">
    <property type="entry name" value="TRANSCRIPTION INITIATION FACTOR TFIID SUBUNIT 5"/>
    <property type="match status" value="1"/>
</dbReference>
<keyword evidence="2" id="KW-0677">Repeat</keyword>
<evidence type="ECO:0000313" key="6">
    <source>
        <dbReference type="Proteomes" id="UP000054485"/>
    </source>
</evidence>
<feature type="compositionally biased region" description="Basic residues" evidence="4">
    <location>
        <begin position="418"/>
        <end position="428"/>
    </location>
</feature>
<evidence type="ECO:0000256" key="4">
    <source>
        <dbReference type="SAM" id="MobiDB-lite"/>
    </source>
</evidence>
<accession>A0A0D0ALY7</accession>
<feature type="compositionally biased region" description="Polar residues" evidence="4">
    <location>
        <begin position="430"/>
        <end position="449"/>
    </location>
</feature>
<dbReference type="SMART" id="SM00320">
    <property type="entry name" value="WD40"/>
    <property type="match status" value="6"/>
</dbReference>
<dbReference type="AlphaFoldDB" id="A0A0D0ALY7"/>
<reference evidence="6" key="2">
    <citation type="submission" date="2015-01" db="EMBL/GenBank/DDBJ databases">
        <title>Evolutionary Origins and Diversification of the Mycorrhizal Mutualists.</title>
        <authorList>
            <consortium name="DOE Joint Genome Institute"/>
            <consortium name="Mycorrhizal Genomics Consortium"/>
            <person name="Kohler A."/>
            <person name="Kuo A."/>
            <person name="Nagy L.G."/>
            <person name="Floudas D."/>
            <person name="Copeland A."/>
            <person name="Barry K.W."/>
            <person name="Cichocki N."/>
            <person name="Veneault-Fourrey C."/>
            <person name="LaButti K."/>
            <person name="Lindquist E.A."/>
            <person name="Lipzen A."/>
            <person name="Lundell T."/>
            <person name="Morin E."/>
            <person name="Murat C."/>
            <person name="Riley R."/>
            <person name="Ohm R."/>
            <person name="Sun H."/>
            <person name="Tunlid A."/>
            <person name="Henrissat B."/>
            <person name="Grigoriev I.V."/>
            <person name="Hibbett D.S."/>
            <person name="Martin F."/>
        </authorList>
    </citation>
    <scope>NUCLEOTIDE SEQUENCE [LARGE SCALE GENOMIC DNA]</scope>
    <source>
        <strain evidence="6">UH-Slu-Lm8-n1</strain>
    </source>
</reference>
<dbReference type="Pfam" id="PF00400">
    <property type="entry name" value="WD40"/>
    <property type="match status" value="4"/>
</dbReference>
<name>A0A0D0ALY7_9AGAM</name>
<reference evidence="5 6" key="1">
    <citation type="submission" date="2014-04" db="EMBL/GenBank/DDBJ databases">
        <authorList>
            <consortium name="DOE Joint Genome Institute"/>
            <person name="Kuo A."/>
            <person name="Ruytinx J."/>
            <person name="Rineau F."/>
            <person name="Colpaert J."/>
            <person name="Kohler A."/>
            <person name="Nagy L.G."/>
            <person name="Floudas D."/>
            <person name="Copeland A."/>
            <person name="Barry K.W."/>
            <person name="Cichocki N."/>
            <person name="Veneault-Fourrey C."/>
            <person name="LaButti K."/>
            <person name="Lindquist E.A."/>
            <person name="Lipzen A."/>
            <person name="Lundell T."/>
            <person name="Morin E."/>
            <person name="Murat C."/>
            <person name="Sun H."/>
            <person name="Tunlid A."/>
            <person name="Henrissat B."/>
            <person name="Grigoriev I.V."/>
            <person name="Hibbett D.S."/>
            <person name="Martin F."/>
            <person name="Nordberg H.P."/>
            <person name="Cantor M.N."/>
            <person name="Hua S.X."/>
        </authorList>
    </citation>
    <scope>NUCLEOTIDE SEQUENCE [LARGE SCALE GENOMIC DNA]</scope>
    <source>
        <strain evidence="5 6">UH-Slu-Lm8-n1</strain>
    </source>
</reference>
<dbReference type="InterPro" id="IPR020472">
    <property type="entry name" value="WD40_PAC1"/>
</dbReference>
<feature type="repeat" description="WD" evidence="3">
    <location>
        <begin position="102"/>
        <end position="143"/>
    </location>
</feature>
<evidence type="ECO:0000313" key="5">
    <source>
        <dbReference type="EMBL" id="KIK32933.1"/>
    </source>
</evidence>
<evidence type="ECO:0000256" key="3">
    <source>
        <dbReference type="PROSITE-ProRule" id="PRU00221"/>
    </source>
</evidence>
<evidence type="ECO:0000256" key="1">
    <source>
        <dbReference type="ARBA" id="ARBA00022574"/>
    </source>
</evidence>
<dbReference type="HOGENOM" id="CLU_000288_57_37_1"/>
<dbReference type="PROSITE" id="PS50294">
    <property type="entry name" value="WD_REPEATS_REGION"/>
    <property type="match status" value="3"/>
</dbReference>
<proteinExistence type="predicted"/>
<feature type="compositionally biased region" description="Polar residues" evidence="4">
    <location>
        <begin position="374"/>
        <end position="386"/>
    </location>
</feature>
<feature type="region of interest" description="Disordered" evidence="4">
    <location>
        <begin position="407"/>
        <end position="473"/>
    </location>
</feature>
<protein>
    <recommendedName>
        <fullName evidence="7">WD40 repeat-like protein</fullName>
    </recommendedName>
</protein>
<sequence>MDAPTKHNSLATMPLRKIKVDNPARAILCLPDGKRIIVRSYDGSFRVRELETGTEIGEEWEDKDEGVWTMALSPDGKTVASGSRDGAVKLWNVDTGKVIKTWTGHTDDVTSVSWSPDGGRVVSGSRDGTFGVWDVESEKTILGPIKAGENVWAVCYSPDAKMIATGLGWGGLKIWDANSGELLKTPETIFICSCLAWTSDGETLIAGGSKIDTATWNEVDLCEDYVTIISLSPNERILTTQLISAETVKLWDLKTNQPIGTPLHHQKEVTSATFSVDGKFLLTCCDDGHIYTWDISAIVKRAGLPSDMLDVTPRPAPKIKGARVPPGFFDDVLREANLRTRLSQSHAPPTPTPHQRAFNPFTSVWRSSEPHGATESTTQSRSRPFSWTQSLSNILRRRDQSDIQLREVEVPCTAGKPRNYHAGKRKKPVASSSRPSNTHTTQQHSAVIQSTSSSPPAANTSSVSGTPGAPSRPHNTVAVWRARFVRCLCCAPI</sequence>
<dbReference type="OrthoDB" id="10251741at2759"/>
<dbReference type="STRING" id="930992.A0A0D0ALY7"/>
<evidence type="ECO:0008006" key="7">
    <source>
        <dbReference type="Google" id="ProtNLM"/>
    </source>
</evidence>
<dbReference type="PANTHER" id="PTHR19879">
    <property type="entry name" value="TRANSCRIPTION INITIATION FACTOR TFIID"/>
    <property type="match status" value="1"/>
</dbReference>
<dbReference type="PRINTS" id="PR00320">
    <property type="entry name" value="GPROTEINBRPT"/>
</dbReference>
<dbReference type="InterPro" id="IPR015943">
    <property type="entry name" value="WD40/YVTN_repeat-like_dom_sf"/>
</dbReference>
<feature type="compositionally biased region" description="Low complexity" evidence="4">
    <location>
        <begin position="450"/>
        <end position="464"/>
    </location>
</feature>
<dbReference type="Gene3D" id="2.130.10.10">
    <property type="entry name" value="YVTN repeat-like/Quinoprotein amine dehydrogenase"/>
    <property type="match status" value="2"/>
</dbReference>
<dbReference type="SUPFAM" id="SSF50978">
    <property type="entry name" value="WD40 repeat-like"/>
    <property type="match status" value="1"/>
</dbReference>
<dbReference type="PROSITE" id="PS00678">
    <property type="entry name" value="WD_REPEATS_1"/>
    <property type="match status" value="2"/>
</dbReference>
<keyword evidence="1 3" id="KW-0853">WD repeat</keyword>
<feature type="region of interest" description="Disordered" evidence="4">
    <location>
        <begin position="364"/>
        <end position="386"/>
    </location>
</feature>
<dbReference type="InterPro" id="IPR019775">
    <property type="entry name" value="WD40_repeat_CS"/>
</dbReference>
<dbReference type="CDD" id="cd00200">
    <property type="entry name" value="WD40"/>
    <property type="match status" value="1"/>
</dbReference>
<evidence type="ECO:0000256" key="2">
    <source>
        <dbReference type="ARBA" id="ARBA00022737"/>
    </source>
</evidence>
<organism evidence="5 6">
    <name type="scientific">Suillus luteus UH-Slu-Lm8-n1</name>
    <dbReference type="NCBI Taxonomy" id="930992"/>
    <lineage>
        <taxon>Eukaryota</taxon>
        <taxon>Fungi</taxon>
        <taxon>Dikarya</taxon>
        <taxon>Basidiomycota</taxon>
        <taxon>Agaricomycotina</taxon>
        <taxon>Agaricomycetes</taxon>
        <taxon>Agaricomycetidae</taxon>
        <taxon>Boletales</taxon>
        <taxon>Suillineae</taxon>
        <taxon>Suillaceae</taxon>
        <taxon>Suillus</taxon>
    </lineage>
</organism>
<dbReference type="Proteomes" id="UP000054485">
    <property type="component" value="Unassembled WGS sequence"/>
</dbReference>
<gene>
    <name evidence="5" type="ORF">CY34DRAFT_813990</name>
</gene>
<dbReference type="PROSITE" id="PS50082">
    <property type="entry name" value="WD_REPEATS_2"/>
    <property type="match status" value="4"/>
</dbReference>
<dbReference type="InterPro" id="IPR001680">
    <property type="entry name" value="WD40_rpt"/>
</dbReference>
<feature type="repeat" description="WD" evidence="3">
    <location>
        <begin position="151"/>
        <end position="185"/>
    </location>
</feature>